<dbReference type="InterPro" id="IPR009060">
    <property type="entry name" value="UBA-like_sf"/>
</dbReference>
<dbReference type="InterPro" id="IPR032350">
    <property type="entry name" value="Nbr1_FW"/>
</dbReference>
<evidence type="ECO:0000256" key="13">
    <source>
        <dbReference type="SAM" id="MobiDB-lite"/>
    </source>
</evidence>
<feature type="domain" description="PB1" evidence="16">
    <location>
        <begin position="4"/>
        <end position="89"/>
    </location>
</feature>
<dbReference type="GO" id="GO:0008270">
    <property type="term" value="F:zinc ion binding"/>
    <property type="evidence" value="ECO:0007669"/>
    <property type="project" value="UniProtKB-KW"/>
</dbReference>
<dbReference type="InterPro" id="IPR053793">
    <property type="entry name" value="PB1-like"/>
</dbReference>
<evidence type="ECO:0000256" key="8">
    <source>
        <dbReference type="ARBA" id="ARBA00022833"/>
    </source>
</evidence>
<protein>
    <recommendedName>
        <fullName evidence="19">ZZ-type domain-containing protein</fullName>
    </recommendedName>
</protein>
<evidence type="ECO:0000256" key="11">
    <source>
        <dbReference type="ARBA" id="ARBA00023329"/>
    </source>
</evidence>
<dbReference type="SUPFAM" id="SSF54277">
    <property type="entry name" value="CAD &amp; PB1 domains"/>
    <property type="match status" value="1"/>
</dbReference>
<comment type="caution">
    <text evidence="17">The sequence shown here is derived from an EMBL/GenBank/DDBJ whole genome shotgun (WGS) entry which is preliminary data.</text>
</comment>
<dbReference type="Gramene" id="Manes.14G060700.1.v8.1">
    <property type="protein sequence ID" value="Manes.14G060700.1.v8.1.CDS"/>
    <property type="gene ID" value="Manes.14G060700.v8.1"/>
</dbReference>
<evidence type="ECO:0000256" key="4">
    <source>
        <dbReference type="ARBA" id="ARBA00022448"/>
    </source>
</evidence>
<dbReference type="SUPFAM" id="SSF46934">
    <property type="entry name" value="UBA-like"/>
    <property type="match status" value="1"/>
</dbReference>
<dbReference type="OrthoDB" id="661148at2759"/>
<name>A0A2C9UJA7_MANES</name>
<keyword evidence="9" id="KW-0653">Protein transport</keyword>
<gene>
    <name evidence="17" type="ORF">MANES_14G060700v8</name>
</gene>
<feature type="compositionally biased region" description="Basic and acidic residues" evidence="13">
    <location>
        <begin position="262"/>
        <end position="272"/>
    </location>
</feature>
<dbReference type="InterPro" id="IPR013783">
    <property type="entry name" value="Ig-like_fold"/>
</dbReference>
<dbReference type="SUPFAM" id="SSF57850">
    <property type="entry name" value="RING/U-box"/>
    <property type="match status" value="1"/>
</dbReference>
<dbReference type="STRING" id="3983.A0A2C9UJA7"/>
<feature type="region of interest" description="Disordered" evidence="13">
    <location>
        <begin position="95"/>
        <end position="116"/>
    </location>
</feature>
<dbReference type="GO" id="GO:0031410">
    <property type="term" value="C:cytoplasmic vesicle"/>
    <property type="evidence" value="ECO:0007669"/>
    <property type="project" value="UniProtKB-KW"/>
</dbReference>
<dbReference type="PROSITE" id="PS51745">
    <property type="entry name" value="PB1"/>
    <property type="match status" value="1"/>
</dbReference>
<dbReference type="GO" id="GO:0006914">
    <property type="term" value="P:autophagy"/>
    <property type="evidence" value="ECO:0007669"/>
    <property type="project" value="UniProtKB-KW"/>
</dbReference>
<feature type="domain" description="UBA" evidence="14">
    <location>
        <begin position="702"/>
        <end position="751"/>
    </location>
</feature>
<keyword evidence="6" id="KW-0479">Metal-binding</keyword>
<dbReference type="Pfam" id="PF00564">
    <property type="entry name" value="PB1"/>
    <property type="match status" value="1"/>
</dbReference>
<evidence type="ECO:0000256" key="1">
    <source>
        <dbReference type="ARBA" id="ARBA00004116"/>
    </source>
</evidence>
<dbReference type="EMBL" id="CM004400">
    <property type="protein sequence ID" value="OAY30812.1"/>
    <property type="molecule type" value="Genomic_DNA"/>
</dbReference>
<dbReference type="AlphaFoldDB" id="A0A2C9UJA7"/>
<feature type="compositionally biased region" description="Low complexity" evidence="13">
    <location>
        <begin position="276"/>
        <end position="291"/>
    </location>
</feature>
<reference evidence="18" key="1">
    <citation type="journal article" date="2016" name="Nat. Biotechnol.">
        <title>Sequencing wild and cultivated cassava and related species reveals extensive interspecific hybridization and genetic diversity.</title>
        <authorList>
            <person name="Bredeson J.V."/>
            <person name="Lyons J.B."/>
            <person name="Prochnik S.E."/>
            <person name="Wu G.A."/>
            <person name="Ha C.M."/>
            <person name="Edsinger-Gonzales E."/>
            <person name="Grimwood J."/>
            <person name="Schmutz J."/>
            <person name="Rabbi I.Y."/>
            <person name="Egesi C."/>
            <person name="Nauluvula P."/>
            <person name="Lebot V."/>
            <person name="Ndunguru J."/>
            <person name="Mkamilo G."/>
            <person name="Bart R.S."/>
            <person name="Setter T.L."/>
            <person name="Gleadow R.M."/>
            <person name="Kulakow P."/>
            <person name="Ferguson M.E."/>
            <person name="Rounsley S."/>
            <person name="Rokhsar D.S."/>
        </authorList>
    </citation>
    <scope>NUCLEOTIDE SEQUENCE [LARGE SCALE GENOMIC DNA]</scope>
    <source>
        <strain evidence="18">cv. AM560-2</strain>
    </source>
</reference>
<evidence type="ECO:0000256" key="7">
    <source>
        <dbReference type="ARBA" id="ARBA00022771"/>
    </source>
</evidence>
<dbReference type="Gene3D" id="3.30.60.90">
    <property type="match status" value="1"/>
</dbReference>
<dbReference type="PROSITE" id="PS50030">
    <property type="entry name" value="UBA"/>
    <property type="match status" value="1"/>
</dbReference>
<evidence type="ECO:0008006" key="19">
    <source>
        <dbReference type="Google" id="ProtNLM"/>
    </source>
</evidence>
<evidence type="ECO:0000256" key="10">
    <source>
        <dbReference type="ARBA" id="ARBA00023006"/>
    </source>
</evidence>
<keyword evidence="7 12" id="KW-0863">Zinc-finger</keyword>
<dbReference type="InterPro" id="IPR043145">
    <property type="entry name" value="Znf_ZZ_sf"/>
</dbReference>
<keyword evidence="10" id="KW-0072">Autophagy</keyword>
<dbReference type="InterPro" id="IPR000270">
    <property type="entry name" value="PB1_dom"/>
</dbReference>
<feature type="domain" description="ZZ-type" evidence="15">
    <location>
        <begin position="338"/>
        <end position="388"/>
    </location>
</feature>
<feature type="compositionally biased region" description="Low complexity" evidence="13">
    <location>
        <begin position="95"/>
        <end position="104"/>
    </location>
</feature>
<dbReference type="SMART" id="SM00666">
    <property type="entry name" value="PB1"/>
    <property type="match status" value="1"/>
</dbReference>
<dbReference type="FunFam" id="1.10.8.10:FF:000085">
    <property type="entry name" value="protein NBR1 homolog"/>
    <property type="match status" value="1"/>
</dbReference>
<dbReference type="Gene3D" id="2.60.40.10">
    <property type="entry name" value="Immunoglobulins"/>
    <property type="match status" value="1"/>
</dbReference>
<evidence type="ECO:0000256" key="6">
    <source>
        <dbReference type="ARBA" id="ARBA00022723"/>
    </source>
</evidence>
<dbReference type="PANTHER" id="PTHR20930:SF0">
    <property type="entry name" value="PROTEIN ILRUN"/>
    <property type="match status" value="1"/>
</dbReference>
<dbReference type="InterPro" id="IPR056893">
    <property type="entry name" value="UBA_Nbr1_C"/>
</dbReference>
<dbReference type="Pfam" id="PF16158">
    <property type="entry name" value="N_BRCA1_IG"/>
    <property type="match status" value="1"/>
</dbReference>
<feature type="region of interest" description="Disordered" evidence="13">
    <location>
        <begin position="261"/>
        <end position="295"/>
    </location>
</feature>
<keyword evidence="11" id="KW-0968">Cytoplasmic vesicle</keyword>
<accession>A0A2C9UJA7</accession>
<evidence type="ECO:0000259" key="14">
    <source>
        <dbReference type="PROSITE" id="PS50030"/>
    </source>
</evidence>
<dbReference type="Gene3D" id="1.10.8.10">
    <property type="entry name" value="DNA helicase RuvA subunit, C-terminal domain"/>
    <property type="match status" value="2"/>
</dbReference>
<dbReference type="CDD" id="cd14319">
    <property type="entry name" value="UBA_NBR1"/>
    <property type="match status" value="2"/>
</dbReference>
<evidence type="ECO:0000256" key="2">
    <source>
        <dbReference type="ARBA" id="ARBA00004419"/>
    </source>
</evidence>
<keyword evidence="4" id="KW-0813">Transport</keyword>
<dbReference type="PANTHER" id="PTHR20930">
    <property type="entry name" value="OVARIAN CARCINOMA ANTIGEN CA125-RELATED"/>
    <property type="match status" value="1"/>
</dbReference>
<keyword evidence="8" id="KW-0862">Zinc</keyword>
<dbReference type="InterPro" id="IPR015940">
    <property type="entry name" value="UBA"/>
</dbReference>
<dbReference type="GO" id="GO:0015031">
    <property type="term" value="P:protein transport"/>
    <property type="evidence" value="ECO:0007669"/>
    <property type="project" value="UniProtKB-KW"/>
</dbReference>
<dbReference type="CDD" id="cd14947">
    <property type="entry name" value="NBR1_like"/>
    <property type="match status" value="1"/>
</dbReference>
<dbReference type="Pfam" id="PF00569">
    <property type="entry name" value="ZZ"/>
    <property type="match status" value="1"/>
</dbReference>
<dbReference type="InterPro" id="IPR000433">
    <property type="entry name" value="Znf_ZZ"/>
</dbReference>
<dbReference type="Pfam" id="PF24932">
    <property type="entry name" value="UBA_NBR1_C"/>
    <property type="match status" value="2"/>
</dbReference>
<keyword evidence="5" id="KW-0926">Vacuole</keyword>
<comment type="subunit">
    <text evidence="3">Homodimers and heterodimers.</text>
</comment>
<dbReference type="SMART" id="SM00291">
    <property type="entry name" value="ZnF_ZZ"/>
    <property type="match status" value="1"/>
</dbReference>
<organism evidence="17 18">
    <name type="scientific">Manihot esculenta</name>
    <name type="common">Cassava</name>
    <name type="synonym">Jatropha manihot</name>
    <dbReference type="NCBI Taxonomy" id="3983"/>
    <lineage>
        <taxon>Eukaryota</taxon>
        <taxon>Viridiplantae</taxon>
        <taxon>Streptophyta</taxon>
        <taxon>Embryophyta</taxon>
        <taxon>Tracheophyta</taxon>
        <taxon>Spermatophyta</taxon>
        <taxon>Magnoliopsida</taxon>
        <taxon>eudicotyledons</taxon>
        <taxon>Gunneridae</taxon>
        <taxon>Pentapetalae</taxon>
        <taxon>rosids</taxon>
        <taxon>fabids</taxon>
        <taxon>Malpighiales</taxon>
        <taxon>Euphorbiaceae</taxon>
        <taxon>Crotonoideae</taxon>
        <taxon>Manihoteae</taxon>
        <taxon>Manihot</taxon>
    </lineage>
</organism>
<feature type="compositionally biased region" description="Polar residues" evidence="13">
    <location>
        <begin position="174"/>
        <end position="191"/>
    </location>
</feature>
<comment type="subcellular location">
    <subcellularLocation>
        <location evidence="2">Cytoplasmic vesicle</location>
        <location evidence="2">Autophagosome</location>
    </subcellularLocation>
    <subcellularLocation>
        <location evidence="1">Vacuole</location>
    </subcellularLocation>
</comment>
<evidence type="ECO:0000313" key="18">
    <source>
        <dbReference type="Proteomes" id="UP000091857"/>
    </source>
</evidence>
<dbReference type="PROSITE" id="PS50135">
    <property type="entry name" value="ZF_ZZ_2"/>
    <property type="match status" value="1"/>
</dbReference>
<evidence type="ECO:0000256" key="9">
    <source>
        <dbReference type="ARBA" id="ARBA00022927"/>
    </source>
</evidence>
<dbReference type="Gene3D" id="3.10.20.90">
    <property type="entry name" value="Phosphatidylinositol 3-kinase Catalytic Subunit, Chain A, domain 1"/>
    <property type="match status" value="1"/>
</dbReference>
<dbReference type="Proteomes" id="UP000091857">
    <property type="component" value="Chromosome 14"/>
</dbReference>
<feature type="region of interest" description="Disordered" evidence="13">
    <location>
        <begin position="174"/>
        <end position="215"/>
    </location>
</feature>
<evidence type="ECO:0000256" key="5">
    <source>
        <dbReference type="ARBA" id="ARBA00022554"/>
    </source>
</evidence>
<evidence type="ECO:0000313" key="17">
    <source>
        <dbReference type="EMBL" id="OAY30812.1"/>
    </source>
</evidence>
<proteinExistence type="predicted"/>
<dbReference type="GO" id="GO:0005776">
    <property type="term" value="C:autophagosome"/>
    <property type="evidence" value="ECO:0007669"/>
    <property type="project" value="UniProtKB-SubCell"/>
</dbReference>
<keyword evidence="18" id="KW-1185">Reference proteome</keyword>
<evidence type="ECO:0000256" key="12">
    <source>
        <dbReference type="PROSITE-ProRule" id="PRU00228"/>
    </source>
</evidence>
<evidence type="ECO:0000256" key="3">
    <source>
        <dbReference type="ARBA" id="ARBA00011726"/>
    </source>
</evidence>
<sequence>MDSTLVIKVKYGDTLRRFNAYVNESGQLDLDMSGLRAKILGLFDFPLSSDLTLTYVDEDGDVVTLVDDDDLLDVMKQNLKILRVNVQLNNEKFSKSYAKSSGSSTPMRSPRVQDPLPNINLNAADVLKSFPEPFRESLSKISLGLTDLTSKVAAPSPVISEVLDCLLKMAKASLNPSQQSQVGASSSTQTEATEHPMALEVPTETNATSDEPSRKVRVADVVRGVGVPVKPVPASVDLNLDPCDSNPSGCTNVISASTPRVVDGKATKEKNDGQPSEWPSGIGASSSSTDSARPLGNECPVGWMHAVNHSSSNSFMLPRIISSRRRNGRNGAMVGMFHRGVQCDGCGVHPITGPRYKSKVREDYDLCSICFAEMGNEADYIKMDRPVFNRHPRAVKGLRYPAQKLGPPLLSTVIKHCGIKPGPVQAKLDSRFILDVNVLDGTMMAPSTPFTKIWRLRNSGSVVWPKGTRLVWIGGDRFSHADSAELEIPADGVPVDGELDIAVDFTSPKLPGRYISYWRMVSPSGLKFGQRVWVLIQVDASIKDSVRDGVEGLNLNLPPDCSGSKFHQIIDVNLQPAMDSGFQGPCNSSVSVPMVDVEQPMKDQEMNFPINDILLVGDGVSTPTPNQASSSVSYPIIDFSEAAPAVPSEVFPAMDIPTSSEDVIVKDAVEKSLLKELEEMGFKQIDLNKEILRMNEYNLEQSVDDLCGVSDWDPILEELQEMGFPDKEMNRKLLKKNNGSIKRVVMDLLTGEKA</sequence>
<evidence type="ECO:0000259" key="16">
    <source>
        <dbReference type="PROSITE" id="PS51745"/>
    </source>
</evidence>
<evidence type="ECO:0000259" key="15">
    <source>
        <dbReference type="PROSITE" id="PS50135"/>
    </source>
</evidence>